<dbReference type="KEGG" id="cgle:NCTC11432_00836"/>
<dbReference type="GeneID" id="93022006"/>
<evidence type="ECO:0000313" key="2">
    <source>
        <dbReference type="Proteomes" id="UP000279227"/>
    </source>
</evidence>
<dbReference type="RefSeq" id="WP_041461480.1">
    <property type="nucleotide sequence ID" value="NZ_CP068486.1"/>
</dbReference>
<gene>
    <name evidence="1" type="ORF">NCTC11432_00836</name>
</gene>
<accession>A0A3S4N1P6</accession>
<sequence>MNKNIIHKINALGANTDAVNISENFAENWKNIRFNNHLYHKDWQLYGIDEFLLCVLQILISRTQQFTAQTMKYISRKLKAKENWRISWTDS</sequence>
<evidence type="ECO:0000313" key="1">
    <source>
        <dbReference type="EMBL" id="VEE05257.1"/>
    </source>
</evidence>
<dbReference type="AlphaFoldDB" id="A0A3S4N1P6"/>
<protein>
    <submittedName>
        <fullName evidence="1">Uncharacterized protein</fullName>
    </submittedName>
</protein>
<name>A0A3S4N1P6_CHRGE</name>
<proteinExistence type="predicted"/>
<dbReference type="Proteomes" id="UP000279227">
    <property type="component" value="Chromosome"/>
</dbReference>
<reference evidence="1 2" key="1">
    <citation type="submission" date="2018-12" db="EMBL/GenBank/DDBJ databases">
        <authorList>
            <consortium name="Pathogen Informatics"/>
        </authorList>
    </citation>
    <scope>NUCLEOTIDE SEQUENCE [LARGE SCALE GENOMIC DNA]</scope>
    <source>
        <strain evidence="1 2">NCTC11432</strain>
    </source>
</reference>
<dbReference type="OrthoDB" id="879470at2"/>
<organism evidence="1 2">
    <name type="scientific">Chryseobacterium gleum</name>
    <name type="common">Flavobacterium gleum</name>
    <dbReference type="NCBI Taxonomy" id="250"/>
    <lineage>
        <taxon>Bacteria</taxon>
        <taxon>Pseudomonadati</taxon>
        <taxon>Bacteroidota</taxon>
        <taxon>Flavobacteriia</taxon>
        <taxon>Flavobacteriales</taxon>
        <taxon>Weeksellaceae</taxon>
        <taxon>Chryseobacterium group</taxon>
        <taxon>Chryseobacterium</taxon>
    </lineage>
</organism>
<dbReference type="EMBL" id="LR134289">
    <property type="protein sequence ID" value="VEE05257.1"/>
    <property type="molecule type" value="Genomic_DNA"/>
</dbReference>